<dbReference type="PANTHER" id="PTHR30024:SF46">
    <property type="entry name" value="ABC TRANSPORTER, SUBSTRATE-BINDING LIPOPROTEIN"/>
    <property type="match status" value="1"/>
</dbReference>
<feature type="domain" description="SsuA/THI5-like" evidence="2">
    <location>
        <begin position="65"/>
        <end position="266"/>
    </location>
</feature>
<accession>A0A1U7M3K2</accession>
<dbReference type="PIRSF" id="PIRSF027386">
    <property type="entry name" value="UCP027386_ABC_sbc_TM0202"/>
    <property type="match status" value="1"/>
</dbReference>
<evidence type="ECO:0000256" key="1">
    <source>
        <dbReference type="SAM" id="SignalP"/>
    </source>
</evidence>
<keyword evidence="1" id="KW-0732">Signal</keyword>
<dbReference type="EMBL" id="LTDM01000053">
    <property type="protein sequence ID" value="OLS01892.1"/>
    <property type="molecule type" value="Genomic_DNA"/>
</dbReference>
<protein>
    <submittedName>
        <fullName evidence="3">NMT1/THI5 like protein</fullName>
    </submittedName>
</protein>
<organism evidence="3 4">
    <name type="scientific">Tissierella creatinophila DSM 6911</name>
    <dbReference type="NCBI Taxonomy" id="1123403"/>
    <lineage>
        <taxon>Bacteria</taxon>
        <taxon>Bacillati</taxon>
        <taxon>Bacillota</taxon>
        <taxon>Tissierellia</taxon>
        <taxon>Tissierellales</taxon>
        <taxon>Tissierellaceae</taxon>
        <taxon>Tissierella</taxon>
    </lineage>
</organism>
<name>A0A1U7M3K2_TISCR</name>
<evidence type="ECO:0000313" key="4">
    <source>
        <dbReference type="Proteomes" id="UP000186112"/>
    </source>
</evidence>
<gene>
    <name evidence="3" type="ORF">TICRE_20340</name>
</gene>
<feature type="chain" id="PRO_5038988711" evidence="1">
    <location>
        <begin position="21"/>
        <end position="332"/>
    </location>
</feature>
<keyword evidence="4" id="KW-1185">Reference proteome</keyword>
<dbReference type="PROSITE" id="PS51257">
    <property type="entry name" value="PROKAR_LIPOPROTEIN"/>
    <property type="match status" value="1"/>
</dbReference>
<dbReference type="RefSeq" id="WP_075727695.1">
    <property type="nucleotide sequence ID" value="NZ_LTDM01000053.1"/>
</dbReference>
<proteinExistence type="predicted"/>
<dbReference type="PANTHER" id="PTHR30024">
    <property type="entry name" value="ALIPHATIC SULFONATES-BINDING PROTEIN-RELATED"/>
    <property type="match status" value="1"/>
</dbReference>
<dbReference type="OrthoDB" id="9814375at2"/>
<dbReference type="SUPFAM" id="SSF53850">
    <property type="entry name" value="Periplasmic binding protein-like II"/>
    <property type="match status" value="1"/>
</dbReference>
<evidence type="ECO:0000313" key="3">
    <source>
        <dbReference type="EMBL" id="OLS01892.1"/>
    </source>
</evidence>
<sequence>MKRKILLFVSIAIISIMAIGCQKETTPTKKPIEPIEPKTVKFYYQDGTPALTVAKLAKENPDIDKNITIDYQMQKSPDLLVSEILKEGADIAIVPSNLAAQAFNKDLSYKVIGTATWGSMYLTSTEDIKSFQDLKGKEIYTFGKGLTPDLVLRYILSKNGVEPDSDVKITYLNSAAEMGPAFLSGKTNLAVLPEPLLSVVTTKKEDAKIIFDLNEEWSNASGAEKGFPQSSLIIKTDLIEEDKEFVEKFIKEYEASRKWAIENPSELGEYVEELEISVAKEIVKKGIRWTNPENFNIKDSIPEYETYYKAILDFEPKFIGGKVPSEELYFEK</sequence>
<reference evidence="3 4" key="1">
    <citation type="submission" date="2016-02" db="EMBL/GenBank/DDBJ databases">
        <title>Genome sequence of Tissierella creatinophila DSM 6911.</title>
        <authorList>
            <person name="Poehlein A."/>
            <person name="Daniel R."/>
        </authorList>
    </citation>
    <scope>NUCLEOTIDE SEQUENCE [LARGE SCALE GENOMIC DNA]</scope>
    <source>
        <strain evidence="3 4">DSM 6911</strain>
    </source>
</reference>
<evidence type="ECO:0000259" key="2">
    <source>
        <dbReference type="Pfam" id="PF09084"/>
    </source>
</evidence>
<dbReference type="Gene3D" id="3.40.190.10">
    <property type="entry name" value="Periplasmic binding protein-like II"/>
    <property type="match status" value="2"/>
</dbReference>
<comment type="caution">
    <text evidence="3">The sequence shown here is derived from an EMBL/GenBank/DDBJ whole genome shotgun (WGS) entry which is preliminary data.</text>
</comment>
<dbReference type="InterPro" id="IPR015168">
    <property type="entry name" value="SsuA/THI5"/>
</dbReference>
<feature type="signal peptide" evidence="1">
    <location>
        <begin position="1"/>
        <end position="20"/>
    </location>
</feature>
<dbReference type="InterPro" id="IPR027024">
    <property type="entry name" value="UCP027386_ABC_sbc_TM0202"/>
</dbReference>
<dbReference type="Pfam" id="PF09084">
    <property type="entry name" value="NMT1"/>
    <property type="match status" value="1"/>
</dbReference>
<dbReference type="AlphaFoldDB" id="A0A1U7M3K2"/>
<dbReference type="Proteomes" id="UP000186112">
    <property type="component" value="Unassembled WGS sequence"/>
</dbReference>